<gene>
    <name evidence="2" type="ORF">GPA25_19550</name>
</gene>
<dbReference type="Gene3D" id="3.90.1010.10">
    <property type="match status" value="1"/>
</dbReference>
<evidence type="ECO:0000313" key="3">
    <source>
        <dbReference type="Proteomes" id="UP000648984"/>
    </source>
</evidence>
<dbReference type="NCBIfam" id="TIGR01994">
    <property type="entry name" value="SUF_scaf_2"/>
    <property type="match status" value="1"/>
</dbReference>
<comment type="caution">
    <text evidence="2">The sequence shown here is derived from an EMBL/GenBank/DDBJ whole genome shotgun (WGS) entry which is preliminary data.</text>
</comment>
<feature type="domain" description="NIF system FeS cluster assembly NifU N-terminal" evidence="1">
    <location>
        <begin position="8"/>
        <end position="131"/>
    </location>
</feature>
<evidence type="ECO:0000313" key="2">
    <source>
        <dbReference type="EMBL" id="NMG76951.1"/>
    </source>
</evidence>
<dbReference type="EMBL" id="WTVQ01000045">
    <property type="protein sequence ID" value="NMG76951.1"/>
    <property type="molecule type" value="Genomic_DNA"/>
</dbReference>
<proteinExistence type="predicted"/>
<accession>A0ABX1QHL2</accession>
<name>A0ABX1QHL2_9RHOO</name>
<dbReference type="SUPFAM" id="SSF82649">
    <property type="entry name" value="SufE/NifU"/>
    <property type="match status" value="1"/>
</dbReference>
<protein>
    <submittedName>
        <fullName evidence="2">SUF system NifU family Fe-S cluster assembly protein</fullName>
    </submittedName>
</protein>
<evidence type="ECO:0000259" key="1">
    <source>
        <dbReference type="Pfam" id="PF01592"/>
    </source>
</evidence>
<dbReference type="Pfam" id="PF01592">
    <property type="entry name" value="NifU_N"/>
    <property type="match status" value="1"/>
</dbReference>
<dbReference type="InterPro" id="IPR002871">
    <property type="entry name" value="NIF_FeS_clus_asmbl_NifU_N"/>
</dbReference>
<sequence>MPDLRDLYQEVIIDHGRRPRNFGALADANRRAEGFNPLCGDKITLYLKTRDGLIEDLRFEGAGCAISTASASLMCEALKGRTEAEAAALFDGFHALVTGHATEPGRAAGGVPLGKLEALAGVAEFPTRVKCATLAWHTLRAALHGDAVPVSTES</sequence>
<reference evidence="2 3" key="1">
    <citation type="submission" date="2019-12" db="EMBL/GenBank/DDBJ databases">
        <title>Comparative genomics gives insights into the taxonomy of the Azoarcus-Aromatoleum group and reveals separate origins of nif in the plant-associated Azoarcus and non-plant-associated Aromatoleum sub-groups.</title>
        <authorList>
            <person name="Lafos M."/>
            <person name="Maluk M."/>
            <person name="Batista M."/>
            <person name="Junghare M."/>
            <person name="Carmona M."/>
            <person name="Faoro H."/>
            <person name="Cruz L.M."/>
            <person name="Battistoni F."/>
            <person name="De Souza E."/>
            <person name="Pedrosa F."/>
            <person name="Chen W.-M."/>
            <person name="Poole P.S."/>
            <person name="Dixon R.A."/>
            <person name="James E.K."/>
        </authorList>
    </citation>
    <scope>NUCLEOTIDE SEQUENCE [LARGE SCALE GENOMIC DNA]</scope>
    <source>
        <strain evidence="2 3">22Lin</strain>
    </source>
</reference>
<dbReference type="RefSeq" id="WP_169262087.1">
    <property type="nucleotide sequence ID" value="NZ_WTVQ01000045.1"/>
</dbReference>
<keyword evidence="3" id="KW-1185">Reference proteome</keyword>
<dbReference type="CDD" id="cd06664">
    <property type="entry name" value="IscU_like"/>
    <property type="match status" value="1"/>
</dbReference>
<dbReference type="PANTHER" id="PTHR10093">
    <property type="entry name" value="IRON-SULFUR CLUSTER ASSEMBLY ENZYME NIFU HOMOLOG"/>
    <property type="match status" value="1"/>
</dbReference>
<organism evidence="2 3">
    <name type="scientific">Aromatoleum diolicum</name>
    <dbReference type="NCBI Taxonomy" id="75796"/>
    <lineage>
        <taxon>Bacteria</taxon>
        <taxon>Pseudomonadati</taxon>
        <taxon>Pseudomonadota</taxon>
        <taxon>Betaproteobacteria</taxon>
        <taxon>Rhodocyclales</taxon>
        <taxon>Rhodocyclaceae</taxon>
        <taxon>Aromatoleum</taxon>
    </lineage>
</organism>
<dbReference type="Proteomes" id="UP000648984">
    <property type="component" value="Unassembled WGS sequence"/>
</dbReference>